<dbReference type="GO" id="GO:0005524">
    <property type="term" value="F:ATP binding"/>
    <property type="evidence" value="ECO:0007669"/>
    <property type="project" value="UniProtKB-UniRule"/>
</dbReference>
<reference evidence="16 17" key="1">
    <citation type="journal article" date="2014" name="Genome Biol. Evol.">
        <title>The secreted proteins of Achlya hypogyna and Thraustotheca clavata identify the ancestral oomycete secretome and reveal gene acquisitions by horizontal gene transfer.</title>
        <authorList>
            <person name="Misner I."/>
            <person name="Blouin N."/>
            <person name="Leonard G."/>
            <person name="Richards T.A."/>
            <person name="Lane C.E."/>
        </authorList>
    </citation>
    <scope>NUCLEOTIDE SEQUENCE [LARGE SCALE GENOMIC DNA]</scope>
    <source>
        <strain evidence="16 17">ATCC 48635</strain>
    </source>
</reference>
<dbReference type="AlphaFoldDB" id="A0A1V9ZBF4"/>
<feature type="binding site" evidence="9">
    <location>
        <begin position="218"/>
        <end position="219"/>
    </location>
    <ligand>
        <name>ATP</name>
        <dbReference type="ChEBI" id="CHEBI:30616"/>
    </ligand>
</feature>
<feature type="binding site" evidence="9">
    <location>
        <position position="101"/>
    </location>
    <ligand>
        <name>ATP</name>
        <dbReference type="ChEBI" id="CHEBI:30616"/>
    </ligand>
</feature>
<feature type="binding site" evidence="9">
    <location>
        <begin position="169"/>
        <end position="171"/>
    </location>
    <ligand>
        <name>ATP</name>
        <dbReference type="ChEBI" id="CHEBI:30616"/>
    </ligand>
</feature>
<keyword evidence="3 9" id="KW-0547">Nucleotide-binding</keyword>
<dbReference type="PROSITE" id="PS00107">
    <property type="entry name" value="PROTEIN_KINASE_ATP"/>
    <property type="match status" value="1"/>
</dbReference>
<dbReference type="GO" id="GO:0004674">
    <property type="term" value="F:protein serine/threonine kinase activity"/>
    <property type="evidence" value="ECO:0007669"/>
    <property type="project" value="UniProtKB-KW"/>
</dbReference>
<comment type="catalytic activity">
    <reaction evidence="6 13">
        <text>L-threonyl-[protein] + ATP = O-phospho-L-threonyl-[protein] + ADP + H(+)</text>
        <dbReference type="Rhea" id="RHEA:46608"/>
        <dbReference type="Rhea" id="RHEA-COMP:11060"/>
        <dbReference type="Rhea" id="RHEA-COMP:11605"/>
        <dbReference type="ChEBI" id="CHEBI:15378"/>
        <dbReference type="ChEBI" id="CHEBI:30013"/>
        <dbReference type="ChEBI" id="CHEBI:30616"/>
        <dbReference type="ChEBI" id="CHEBI:61977"/>
        <dbReference type="ChEBI" id="CHEBI:456216"/>
        <dbReference type="EC" id="2.7.11.1"/>
    </reaction>
</comment>
<evidence type="ECO:0000256" key="6">
    <source>
        <dbReference type="ARBA" id="ARBA00047899"/>
    </source>
</evidence>
<evidence type="ECO:0000256" key="4">
    <source>
        <dbReference type="ARBA" id="ARBA00022777"/>
    </source>
</evidence>
<keyword evidence="2 13" id="KW-0808">Transferase</keyword>
<gene>
    <name evidence="16" type="ORF">ACHHYP_00145</name>
</gene>
<dbReference type="InterPro" id="IPR000719">
    <property type="entry name" value="Prot_kinase_dom"/>
</dbReference>
<dbReference type="Pfam" id="PF00069">
    <property type="entry name" value="Pkinase"/>
    <property type="match status" value="1"/>
</dbReference>
<feature type="binding site" evidence="9 11">
    <location>
        <position position="120"/>
    </location>
    <ligand>
        <name>ATP</name>
        <dbReference type="ChEBI" id="CHEBI:30616"/>
    </ligand>
</feature>
<feature type="active site" description="Proton acceptor" evidence="8">
    <location>
        <position position="214"/>
    </location>
</feature>
<evidence type="ECO:0000256" key="11">
    <source>
        <dbReference type="PROSITE-ProRule" id="PRU10141"/>
    </source>
</evidence>
<keyword evidence="5 9" id="KW-0067">ATP-binding</keyword>
<dbReference type="PROSITE" id="PS50011">
    <property type="entry name" value="PROTEIN_KINASE_DOM"/>
    <property type="match status" value="1"/>
</dbReference>
<feature type="compositionally biased region" description="Low complexity" evidence="14">
    <location>
        <begin position="66"/>
        <end position="79"/>
    </location>
</feature>
<evidence type="ECO:0000256" key="9">
    <source>
        <dbReference type="PIRSR" id="PIRSR630616-2"/>
    </source>
</evidence>
<evidence type="ECO:0000256" key="2">
    <source>
        <dbReference type="ARBA" id="ARBA00022679"/>
    </source>
</evidence>
<dbReference type="SMART" id="SM00220">
    <property type="entry name" value="S_TKc"/>
    <property type="match status" value="1"/>
</dbReference>
<evidence type="ECO:0000256" key="3">
    <source>
        <dbReference type="ARBA" id="ARBA00022741"/>
    </source>
</evidence>
<keyword evidence="4 13" id="KW-0418">Kinase</keyword>
<dbReference type="InterPro" id="IPR011009">
    <property type="entry name" value="Kinase-like_dom_sf"/>
</dbReference>
<dbReference type="STRING" id="1202772.A0A1V9ZBF4"/>
<dbReference type="CDD" id="cd14007">
    <property type="entry name" value="STKc_Aurora"/>
    <property type="match status" value="1"/>
</dbReference>
<dbReference type="EMBL" id="JNBR01000331">
    <property type="protein sequence ID" value="OQR95282.1"/>
    <property type="molecule type" value="Genomic_DNA"/>
</dbReference>
<name>A0A1V9ZBF4_ACHHY</name>
<feature type="domain" description="Protein kinase" evidence="15">
    <location>
        <begin position="91"/>
        <end position="341"/>
    </location>
</feature>
<evidence type="ECO:0000256" key="13">
    <source>
        <dbReference type="RuleBase" id="RU367134"/>
    </source>
</evidence>
<organism evidence="16 17">
    <name type="scientific">Achlya hypogyna</name>
    <name type="common">Oomycete</name>
    <name type="synonym">Protoachlya hypogyna</name>
    <dbReference type="NCBI Taxonomy" id="1202772"/>
    <lineage>
        <taxon>Eukaryota</taxon>
        <taxon>Sar</taxon>
        <taxon>Stramenopiles</taxon>
        <taxon>Oomycota</taxon>
        <taxon>Saprolegniomycetes</taxon>
        <taxon>Saprolegniales</taxon>
        <taxon>Achlyaceae</taxon>
        <taxon>Achlya</taxon>
    </lineage>
</organism>
<dbReference type="OrthoDB" id="377346at2759"/>
<evidence type="ECO:0000256" key="10">
    <source>
        <dbReference type="PIRSR" id="PIRSR630616-3"/>
    </source>
</evidence>
<evidence type="ECO:0000256" key="7">
    <source>
        <dbReference type="ARBA" id="ARBA00048679"/>
    </source>
</evidence>
<feature type="region of interest" description="Disordered" evidence="14">
    <location>
        <begin position="44"/>
        <end position="79"/>
    </location>
</feature>
<dbReference type="FunFam" id="3.30.200.20:FF:000042">
    <property type="entry name" value="Aurora kinase A"/>
    <property type="match status" value="1"/>
</dbReference>
<comment type="similarity">
    <text evidence="13">Belongs to the protein kinase superfamily. Ser/Thr protein kinase family. Aurora subfamily.</text>
</comment>
<keyword evidence="1 12" id="KW-0723">Serine/threonine-protein kinase</keyword>
<protein>
    <recommendedName>
        <fullName evidence="13">Aurora kinase</fullName>
        <ecNumber evidence="13">2.7.11.1</ecNumber>
    </recommendedName>
</protein>
<accession>A0A1V9ZBF4</accession>
<dbReference type="PROSITE" id="PS00108">
    <property type="entry name" value="PROTEIN_KINASE_ST"/>
    <property type="match status" value="1"/>
</dbReference>
<dbReference type="PANTHER" id="PTHR24350">
    <property type="entry name" value="SERINE/THREONINE-PROTEIN KINASE IAL-RELATED"/>
    <property type="match status" value="1"/>
</dbReference>
<dbReference type="InterPro" id="IPR017441">
    <property type="entry name" value="Protein_kinase_ATP_BS"/>
</dbReference>
<dbReference type="Gene3D" id="1.10.510.10">
    <property type="entry name" value="Transferase(Phosphotransferase) domain 1"/>
    <property type="match status" value="1"/>
</dbReference>
<evidence type="ECO:0000259" key="15">
    <source>
        <dbReference type="PROSITE" id="PS50011"/>
    </source>
</evidence>
<feature type="cross-link" description="Glycyl lysine isopeptide (Lys-Gly) (interchain with G-Cter in SUMO2)" evidence="10">
    <location>
        <position position="216"/>
    </location>
</feature>
<evidence type="ECO:0000256" key="8">
    <source>
        <dbReference type="PIRSR" id="PIRSR630616-1"/>
    </source>
</evidence>
<proteinExistence type="inferred from homology"/>
<dbReference type="EC" id="2.7.11.1" evidence="13"/>
<dbReference type="Gene3D" id="3.30.200.20">
    <property type="entry name" value="Phosphorylase Kinase, domain 1"/>
    <property type="match status" value="1"/>
</dbReference>
<evidence type="ECO:0000313" key="16">
    <source>
        <dbReference type="EMBL" id="OQR95282.1"/>
    </source>
</evidence>
<feature type="binding site" evidence="9">
    <location>
        <position position="232"/>
    </location>
    <ligand>
        <name>ATP</name>
        <dbReference type="ChEBI" id="CHEBI:30616"/>
    </ligand>
</feature>
<dbReference type="InterPro" id="IPR008271">
    <property type="entry name" value="Ser/Thr_kinase_AS"/>
</dbReference>
<dbReference type="SUPFAM" id="SSF56112">
    <property type="entry name" value="Protein kinase-like (PK-like)"/>
    <property type="match status" value="1"/>
</dbReference>
<dbReference type="InterPro" id="IPR030616">
    <property type="entry name" value="Aur-like"/>
</dbReference>
<comment type="caution">
    <text evidence="16">The sequence shown here is derived from an EMBL/GenBank/DDBJ whole genome shotgun (WGS) entry which is preliminary data.</text>
</comment>
<dbReference type="FunFam" id="1.10.510.10:FF:000235">
    <property type="entry name" value="Serine/threonine-protein kinase ark1"/>
    <property type="match status" value="1"/>
</dbReference>
<evidence type="ECO:0000256" key="5">
    <source>
        <dbReference type="ARBA" id="ARBA00022840"/>
    </source>
</evidence>
<evidence type="ECO:0000313" key="17">
    <source>
        <dbReference type="Proteomes" id="UP000243579"/>
    </source>
</evidence>
<comment type="catalytic activity">
    <reaction evidence="7 13">
        <text>L-seryl-[protein] + ATP = O-phospho-L-seryl-[protein] + ADP + H(+)</text>
        <dbReference type="Rhea" id="RHEA:17989"/>
        <dbReference type="Rhea" id="RHEA-COMP:9863"/>
        <dbReference type="Rhea" id="RHEA-COMP:11604"/>
        <dbReference type="ChEBI" id="CHEBI:15378"/>
        <dbReference type="ChEBI" id="CHEBI:29999"/>
        <dbReference type="ChEBI" id="CHEBI:30616"/>
        <dbReference type="ChEBI" id="CHEBI:83421"/>
        <dbReference type="ChEBI" id="CHEBI:456216"/>
        <dbReference type="EC" id="2.7.11.1"/>
    </reaction>
</comment>
<keyword evidence="17" id="KW-1185">Reference proteome</keyword>
<sequence>MQPTPAYGSHRTPAGSADIYAKENAAVNHTLYSREISPAMKPPLRMSSAMSASSELSRPPLRELGDSSSSVGSTSSNGSTTKERVWKLVDFDIGRPLGSGKFGTVYLAREKQSKYVVALKVLQKKQLVKARVEYQLRREIEIQSHLHHKHILRLYGYFYDEKRVYLIIEYAAQGELYKKLLQEGRFDEATSAKYVYQIAKGLQMMHRKRIIHRDLKPENILVDHNGDLKLADFGWSVHAVTSRRRTLCGTLDYLAPEMVQHQPHDEAVDIWTLGVLMYECIVGQPPFEADGTAATYERILRVDLHFPDHVSAAAQDLLRQILQKDPRQRPSLACILAHPWITSQYPPCA</sequence>
<evidence type="ECO:0000256" key="1">
    <source>
        <dbReference type="ARBA" id="ARBA00022527"/>
    </source>
</evidence>
<evidence type="ECO:0000256" key="12">
    <source>
        <dbReference type="RuleBase" id="RU000304"/>
    </source>
</evidence>
<dbReference type="Proteomes" id="UP000243579">
    <property type="component" value="Unassembled WGS sequence"/>
</dbReference>
<evidence type="ECO:0000256" key="14">
    <source>
        <dbReference type="SAM" id="MobiDB-lite"/>
    </source>
</evidence>
<feature type="compositionally biased region" description="Low complexity" evidence="14">
    <location>
        <begin position="44"/>
        <end position="58"/>
    </location>
</feature>